<reference evidence="2" key="1">
    <citation type="submission" date="2022-10" db="EMBL/GenBank/DDBJ databases">
        <title>Genome assembly of Pristionchus species.</title>
        <authorList>
            <person name="Yoshida K."/>
            <person name="Sommer R.J."/>
        </authorList>
    </citation>
    <scope>NUCLEOTIDE SEQUENCE [LARGE SCALE GENOMIC DNA]</scope>
    <source>
        <strain evidence="2">RS5460</strain>
    </source>
</reference>
<name>A0AAN5HZF6_9BILA</name>
<comment type="caution">
    <text evidence="1">The sequence shown here is derived from an EMBL/GenBank/DDBJ whole genome shotgun (WGS) entry which is preliminary data.</text>
</comment>
<proteinExistence type="predicted"/>
<evidence type="ECO:0000313" key="2">
    <source>
        <dbReference type="Proteomes" id="UP001328107"/>
    </source>
</evidence>
<keyword evidence="2" id="KW-1185">Reference proteome</keyword>
<dbReference type="Proteomes" id="UP001328107">
    <property type="component" value="Unassembled WGS sequence"/>
</dbReference>
<feature type="non-terminal residue" evidence="1">
    <location>
        <position position="195"/>
    </location>
</feature>
<organism evidence="1 2">
    <name type="scientific">Pristionchus mayeri</name>
    <dbReference type="NCBI Taxonomy" id="1317129"/>
    <lineage>
        <taxon>Eukaryota</taxon>
        <taxon>Metazoa</taxon>
        <taxon>Ecdysozoa</taxon>
        <taxon>Nematoda</taxon>
        <taxon>Chromadorea</taxon>
        <taxon>Rhabditida</taxon>
        <taxon>Rhabditina</taxon>
        <taxon>Diplogasteromorpha</taxon>
        <taxon>Diplogasteroidea</taxon>
        <taxon>Neodiplogasteridae</taxon>
        <taxon>Pristionchus</taxon>
    </lineage>
</organism>
<sequence>MGSCIRPRVRILRSLPLPVFFICGSLRASQHSPRLPILDHCSVSKTFYSMSMPTSGLATEWRRADSSFLRLAPDWKCGRDNELRTGSIPRGSHLSKNRQCPAYFAENSLISTADSRRCLRTGTKKLQLERPYYYPNSNGLRAHSLLSHFRDALPSTEFDLYRRPGSAIHLVVPLPGCHRNHGPHETLSRRVNRND</sequence>
<gene>
    <name evidence="1" type="ORF">PMAYCL1PPCAC_16111</name>
</gene>
<dbReference type="AlphaFoldDB" id="A0AAN5HZF6"/>
<protein>
    <submittedName>
        <fullName evidence="1">Uncharacterized protein</fullName>
    </submittedName>
</protein>
<accession>A0AAN5HZF6</accession>
<evidence type="ECO:0000313" key="1">
    <source>
        <dbReference type="EMBL" id="GMR45916.1"/>
    </source>
</evidence>
<dbReference type="EMBL" id="BTRK01000004">
    <property type="protein sequence ID" value="GMR45916.1"/>
    <property type="molecule type" value="Genomic_DNA"/>
</dbReference>